<proteinExistence type="predicted"/>
<keyword evidence="2" id="KW-0812">Transmembrane</keyword>
<dbReference type="Proteomes" id="UP001437256">
    <property type="component" value="Unassembled WGS sequence"/>
</dbReference>
<gene>
    <name evidence="3" type="ORF">AAF712_015533</name>
</gene>
<feature type="compositionally biased region" description="Polar residues" evidence="1">
    <location>
        <begin position="112"/>
        <end position="122"/>
    </location>
</feature>
<sequence>MATKSEFWFLSRLPIWVKYLLNLLDRAFVVVVMVHLSVLGIALVIWIVIHSIVFWRSLWAYLVETWHTKIQAKNPLESRLPSKALASASQENKKKEDSAMVVPPSEELDVLSHTTYPPTLSVPSKRKREDCSTKIASDRITQAGAQHELSTPGTVTVEEQAENISTGASPSETLPAPSTKAQQDQAGTPSSNTFFHSAKVISLPLTSAGNRQAASSTPSGAPSNLAKRRTALAPGKRKGRPVLPPLQTTEQHSKIIEATPSVSGARSVGRAECHEPQTGPRDAIEENLSRLLLADCDVREEAVVLVKRRRLADGEHSLI</sequence>
<comment type="caution">
    <text evidence="3">The sequence shown here is derived from an EMBL/GenBank/DDBJ whole genome shotgun (WGS) entry which is preliminary data.</text>
</comment>
<keyword evidence="2" id="KW-0472">Membrane</keyword>
<keyword evidence="4" id="KW-1185">Reference proteome</keyword>
<feature type="region of interest" description="Disordered" evidence="1">
    <location>
        <begin position="231"/>
        <end position="281"/>
    </location>
</feature>
<dbReference type="EMBL" id="JBBXMP010000431">
    <property type="protein sequence ID" value="KAL0057807.1"/>
    <property type="molecule type" value="Genomic_DNA"/>
</dbReference>
<feature type="region of interest" description="Disordered" evidence="1">
    <location>
        <begin position="111"/>
        <end position="193"/>
    </location>
</feature>
<organism evidence="3 4">
    <name type="scientific">Marasmius tenuissimus</name>
    <dbReference type="NCBI Taxonomy" id="585030"/>
    <lineage>
        <taxon>Eukaryota</taxon>
        <taxon>Fungi</taxon>
        <taxon>Dikarya</taxon>
        <taxon>Basidiomycota</taxon>
        <taxon>Agaricomycotina</taxon>
        <taxon>Agaricomycetes</taxon>
        <taxon>Agaricomycetidae</taxon>
        <taxon>Agaricales</taxon>
        <taxon>Marasmiineae</taxon>
        <taxon>Marasmiaceae</taxon>
        <taxon>Marasmius</taxon>
    </lineage>
</organism>
<feature type="compositionally biased region" description="Polar residues" evidence="1">
    <location>
        <begin position="139"/>
        <end position="154"/>
    </location>
</feature>
<protein>
    <submittedName>
        <fullName evidence="3">Uncharacterized protein</fullName>
    </submittedName>
</protein>
<evidence type="ECO:0000313" key="4">
    <source>
        <dbReference type="Proteomes" id="UP001437256"/>
    </source>
</evidence>
<evidence type="ECO:0000256" key="2">
    <source>
        <dbReference type="SAM" id="Phobius"/>
    </source>
</evidence>
<name>A0ABR2ZBF9_9AGAR</name>
<feature type="compositionally biased region" description="Polar residues" evidence="1">
    <location>
        <begin position="179"/>
        <end position="193"/>
    </location>
</feature>
<feature type="transmembrane region" description="Helical" evidence="2">
    <location>
        <begin position="27"/>
        <end position="49"/>
    </location>
</feature>
<feature type="compositionally biased region" description="Polar residues" evidence="1">
    <location>
        <begin position="162"/>
        <end position="172"/>
    </location>
</feature>
<evidence type="ECO:0000256" key="1">
    <source>
        <dbReference type="SAM" id="MobiDB-lite"/>
    </source>
</evidence>
<reference evidence="3 4" key="1">
    <citation type="submission" date="2024-05" db="EMBL/GenBank/DDBJ databases">
        <title>A draft genome resource for the thread blight pathogen Marasmius tenuissimus strain MS-2.</title>
        <authorList>
            <person name="Yulfo-Soto G.E."/>
            <person name="Baruah I.K."/>
            <person name="Amoako-Attah I."/>
            <person name="Bukari Y."/>
            <person name="Meinhardt L.W."/>
            <person name="Bailey B.A."/>
            <person name="Cohen S.P."/>
        </authorList>
    </citation>
    <scope>NUCLEOTIDE SEQUENCE [LARGE SCALE GENOMIC DNA]</scope>
    <source>
        <strain evidence="3 4">MS-2</strain>
    </source>
</reference>
<evidence type="ECO:0000313" key="3">
    <source>
        <dbReference type="EMBL" id="KAL0057807.1"/>
    </source>
</evidence>
<feature type="compositionally biased region" description="Basic residues" evidence="1">
    <location>
        <begin position="231"/>
        <end position="240"/>
    </location>
</feature>
<accession>A0ABR2ZBF9</accession>
<keyword evidence="2" id="KW-1133">Transmembrane helix</keyword>